<evidence type="ECO:0000313" key="6">
    <source>
        <dbReference type="Proteomes" id="UP000179807"/>
    </source>
</evidence>
<evidence type="ECO:0000256" key="2">
    <source>
        <dbReference type="ARBA" id="ARBA00023043"/>
    </source>
</evidence>
<dbReference type="EMBL" id="MLAK01000687">
    <property type="protein sequence ID" value="OHT07766.1"/>
    <property type="molecule type" value="Genomic_DNA"/>
</dbReference>
<dbReference type="PANTHER" id="PTHR24198">
    <property type="entry name" value="ANKYRIN REPEAT AND PROTEIN KINASE DOMAIN-CONTAINING PROTEIN"/>
    <property type="match status" value="1"/>
</dbReference>
<dbReference type="SMART" id="SM00248">
    <property type="entry name" value="ANK"/>
    <property type="match status" value="6"/>
</dbReference>
<proteinExistence type="predicted"/>
<feature type="repeat" description="ANK" evidence="3">
    <location>
        <begin position="158"/>
        <end position="190"/>
    </location>
</feature>
<dbReference type="InterPro" id="IPR002110">
    <property type="entry name" value="Ankyrin_rpt"/>
</dbReference>
<dbReference type="PROSITE" id="PS50297">
    <property type="entry name" value="ANK_REP_REGION"/>
    <property type="match status" value="3"/>
</dbReference>
<comment type="caution">
    <text evidence="5">The sequence shown here is derived from an EMBL/GenBank/DDBJ whole genome shotgun (WGS) entry which is preliminary data.</text>
</comment>
<evidence type="ECO:0000256" key="4">
    <source>
        <dbReference type="SAM" id="MobiDB-lite"/>
    </source>
</evidence>
<dbReference type="SUPFAM" id="SSF48403">
    <property type="entry name" value="Ankyrin repeat"/>
    <property type="match status" value="1"/>
</dbReference>
<dbReference type="PANTHER" id="PTHR24198:SF165">
    <property type="entry name" value="ANKYRIN REPEAT-CONTAINING PROTEIN-RELATED"/>
    <property type="match status" value="1"/>
</dbReference>
<sequence length="292" mass="33394">MNNNNQMNNNNNQMNNNNNQMNNNMNANANHNIDLINDNHFEINNAISDQFLFSLLHIAATYHSSFEIIQFLIDFCSISKNICHYLNQNDSKNVSFFTKAIETSNVDLLMILLNNFVEQKVDSTQLMPIHIASQNNNSEFIQLLAEYGADVNCMTMKKSETPLHIACKRGNYQAALSLLDLDADPTIVDSRLRTPMHYAAKLGRVDIVEILYDFGADPQAYDCEMMTPMNFAFLRENVECMNFFKELGLECDNFELLEKNRKKKGSITGNKKSVFGKKRGKIHRKSSPEIII</sequence>
<dbReference type="InterPro" id="IPR036770">
    <property type="entry name" value="Ankyrin_rpt-contain_sf"/>
</dbReference>
<feature type="repeat" description="ANK" evidence="3">
    <location>
        <begin position="124"/>
        <end position="156"/>
    </location>
</feature>
<gene>
    <name evidence="5" type="ORF">TRFO_23961</name>
</gene>
<dbReference type="RefSeq" id="XP_068360902.1">
    <property type="nucleotide sequence ID" value="XM_068503472.1"/>
</dbReference>
<evidence type="ECO:0000313" key="5">
    <source>
        <dbReference type="EMBL" id="OHT07766.1"/>
    </source>
</evidence>
<dbReference type="Proteomes" id="UP000179807">
    <property type="component" value="Unassembled WGS sequence"/>
</dbReference>
<keyword evidence="2 3" id="KW-0040">ANK repeat</keyword>
<evidence type="ECO:0000256" key="3">
    <source>
        <dbReference type="PROSITE-ProRule" id="PRU00023"/>
    </source>
</evidence>
<name>A0A1J4KDR1_9EUKA</name>
<accession>A0A1J4KDR1</accession>
<dbReference type="Gene3D" id="1.25.40.20">
    <property type="entry name" value="Ankyrin repeat-containing domain"/>
    <property type="match status" value="1"/>
</dbReference>
<dbReference type="VEuPathDB" id="TrichDB:TRFO_23961"/>
<protein>
    <submittedName>
        <fullName evidence="5">Uncharacterized protein</fullName>
    </submittedName>
</protein>
<dbReference type="AlphaFoldDB" id="A0A1J4KDR1"/>
<feature type="repeat" description="ANK" evidence="3">
    <location>
        <begin position="191"/>
        <end position="223"/>
    </location>
</feature>
<keyword evidence="1" id="KW-0677">Repeat</keyword>
<dbReference type="PROSITE" id="PS50088">
    <property type="entry name" value="ANK_REPEAT"/>
    <property type="match status" value="3"/>
</dbReference>
<feature type="region of interest" description="Disordered" evidence="4">
    <location>
        <begin position="1"/>
        <end position="24"/>
    </location>
</feature>
<keyword evidence="6" id="KW-1185">Reference proteome</keyword>
<dbReference type="OrthoDB" id="366390at2759"/>
<organism evidence="5 6">
    <name type="scientific">Tritrichomonas foetus</name>
    <dbReference type="NCBI Taxonomy" id="1144522"/>
    <lineage>
        <taxon>Eukaryota</taxon>
        <taxon>Metamonada</taxon>
        <taxon>Parabasalia</taxon>
        <taxon>Tritrichomonadida</taxon>
        <taxon>Tritrichomonadidae</taxon>
        <taxon>Tritrichomonas</taxon>
    </lineage>
</organism>
<dbReference type="Pfam" id="PF12796">
    <property type="entry name" value="Ank_2"/>
    <property type="match status" value="1"/>
</dbReference>
<dbReference type="GeneID" id="94838176"/>
<evidence type="ECO:0000256" key="1">
    <source>
        <dbReference type="ARBA" id="ARBA00022737"/>
    </source>
</evidence>
<reference evidence="5" key="1">
    <citation type="submission" date="2016-10" db="EMBL/GenBank/DDBJ databases">
        <authorList>
            <person name="Benchimol M."/>
            <person name="Almeida L.G."/>
            <person name="Vasconcelos A.T."/>
            <person name="Perreira-Neves A."/>
            <person name="Rosa I.A."/>
            <person name="Tasca T."/>
            <person name="Bogo M.R."/>
            <person name="de Souza W."/>
        </authorList>
    </citation>
    <scope>NUCLEOTIDE SEQUENCE [LARGE SCALE GENOMIC DNA]</scope>
    <source>
        <strain evidence="5">K</strain>
    </source>
</reference>